<feature type="domain" description="M23ase beta-sheet core" evidence="1">
    <location>
        <begin position="80"/>
        <end position="174"/>
    </location>
</feature>
<keyword evidence="3" id="KW-1185">Reference proteome</keyword>
<dbReference type="PANTHER" id="PTHR21666">
    <property type="entry name" value="PEPTIDASE-RELATED"/>
    <property type="match status" value="1"/>
</dbReference>
<dbReference type="Pfam" id="PF01551">
    <property type="entry name" value="Peptidase_M23"/>
    <property type="match status" value="1"/>
</dbReference>
<accession>A0A3S0MLV3</accession>
<dbReference type="GO" id="GO:0004222">
    <property type="term" value="F:metalloendopeptidase activity"/>
    <property type="evidence" value="ECO:0007669"/>
    <property type="project" value="TreeGrafter"/>
</dbReference>
<evidence type="ECO:0000313" key="2">
    <source>
        <dbReference type="EMBL" id="RTZ17543.1"/>
    </source>
</evidence>
<dbReference type="InterPro" id="IPR016047">
    <property type="entry name" value="M23ase_b-sheet_dom"/>
</dbReference>
<dbReference type="CDD" id="cd12797">
    <property type="entry name" value="M23_peptidase"/>
    <property type="match status" value="1"/>
</dbReference>
<protein>
    <submittedName>
        <fullName evidence="2">M23 family metallopeptidase</fullName>
    </submittedName>
</protein>
<comment type="caution">
    <text evidence="2">The sequence shown here is derived from an EMBL/GenBank/DDBJ whole genome shotgun (WGS) entry which is preliminary data.</text>
</comment>
<organism evidence="2 3">
    <name type="scientific">Vibrio aquaticus</name>
    <dbReference type="NCBI Taxonomy" id="2496559"/>
    <lineage>
        <taxon>Bacteria</taxon>
        <taxon>Pseudomonadati</taxon>
        <taxon>Pseudomonadota</taxon>
        <taxon>Gammaproteobacteria</taxon>
        <taxon>Vibrionales</taxon>
        <taxon>Vibrionaceae</taxon>
        <taxon>Vibrio</taxon>
    </lineage>
</organism>
<dbReference type="EMBL" id="RXZH01000001">
    <property type="protein sequence ID" value="RTZ17543.1"/>
    <property type="molecule type" value="Genomic_DNA"/>
</dbReference>
<dbReference type="PANTHER" id="PTHR21666:SF270">
    <property type="entry name" value="MUREIN HYDROLASE ACTIVATOR ENVC"/>
    <property type="match status" value="1"/>
</dbReference>
<gene>
    <name evidence="2" type="ORF">EJ063_01815</name>
</gene>
<proteinExistence type="predicted"/>
<dbReference type="OrthoDB" id="9800107at2"/>
<dbReference type="InterPro" id="IPR050570">
    <property type="entry name" value="Cell_wall_metabolism_enzyme"/>
</dbReference>
<dbReference type="Proteomes" id="UP000268973">
    <property type="component" value="Unassembled WGS sequence"/>
</dbReference>
<dbReference type="AlphaFoldDB" id="A0A3S0MLV3"/>
<name>A0A3S0MLV3_9VIBR</name>
<dbReference type="RefSeq" id="WP_126572299.1">
    <property type="nucleotide sequence ID" value="NZ_RXZH01000001.1"/>
</dbReference>
<sequence>MLNRWKIIGCAALVVATLIFAKWNTENERVKVAQQEQSLESDVDKAIASSSEAFALPMPKSGMIQDYAEFGKVARFPNLYHSAADYYASPGDPVYAVANGIVYFSGYQEAYGGLVIVQHEREGIYSLYGHVSAKRWLVDKGDSVKKGQLIGYIADTNEGYGIGAVPHLHFSIRLGKPEDYPMTGRESWMTGYTTEHPAFHRFVDPNKFIVRTKQFHNQ</sequence>
<dbReference type="InterPro" id="IPR011055">
    <property type="entry name" value="Dup_hybrid_motif"/>
</dbReference>
<evidence type="ECO:0000259" key="1">
    <source>
        <dbReference type="Pfam" id="PF01551"/>
    </source>
</evidence>
<dbReference type="Gene3D" id="2.70.70.10">
    <property type="entry name" value="Glucose Permease (Domain IIA)"/>
    <property type="match status" value="1"/>
</dbReference>
<evidence type="ECO:0000313" key="3">
    <source>
        <dbReference type="Proteomes" id="UP000268973"/>
    </source>
</evidence>
<dbReference type="SUPFAM" id="SSF51261">
    <property type="entry name" value="Duplicated hybrid motif"/>
    <property type="match status" value="1"/>
</dbReference>
<reference evidence="2 3" key="1">
    <citation type="submission" date="2018-12" db="EMBL/GenBank/DDBJ databases">
        <title>Vibrio sp. isolated from China Sea.</title>
        <authorList>
            <person name="Li Y."/>
        </authorList>
    </citation>
    <scope>NUCLEOTIDE SEQUENCE [LARGE SCALE GENOMIC DNA]</scope>
    <source>
        <strain evidence="2 3">BEI207</strain>
    </source>
</reference>